<name>A0AA38LX34_9TREE</name>
<protein>
    <submittedName>
        <fullName evidence="2">Uncharacterized protein</fullName>
    </submittedName>
</protein>
<dbReference type="RefSeq" id="XP_052947231.1">
    <property type="nucleotide sequence ID" value="XM_053092391.1"/>
</dbReference>
<dbReference type="EMBL" id="JAKWFO010000004">
    <property type="protein sequence ID" value="KAI9637454.1"/>
    <property type="molecule type" value="Genomic_DNA"/>
</dbReference>
<gene>
    <name evidence="2" type="ORF">MKK02DRAFT_43375</name>
</gene>
<evidence type="ECO:0000313" key="3">
    <source>
        <dbReference type="Proteomes" id="UP001164286"/>
    </source>
</evidence>
<comment type="caution">
    <text evidence="2">The sequence shown here is derived from an EMBL/GenBank/DDBJ whole genome shotgun (WGS) entry which is preliminary data.</text>
</comment>
<evidence type="ECO:0000313" key="2">
    <source>
        <dbReference type="EMBL" id="KAI9637454.1"/>
    </source>
</evidence>
<dbReference type="GeneID" id="77731596"/>
<evidence type="ECO:0000256" key="1">
    <source>
        <dbReference type="SAM" id="MobiDB-lite"/>
    </source>
</evidence>
<keyword evidence="3" id="KW-1185">Reference proteome</keyword>
<accession>A0AA38LX34</accession>
<dbReference type="AlphaFoldDB" id="A0AA38LX34"/>
<sequence length="120" mass="12850">MASIWNTITSALPLLIFLGVVYAVIRISGLLSSSSEQTKSDLKKRGVTMVDGKLSVKTDRPAPSRDEYIASTQRAFERGAKTIGAHPEAFKTGQNAEASGLSSAVPTPERKGFQRGKKLA</sequence>
<organism evidence="2 3">
    <name type="scientific">Dioszegia hungarica</name>
    <dbReference type="NCBI Taxonomy" id="4972"/>
    <lineage>
        <taxon>Eukaryota</taxon>
        <taxon>Fungi</taxon>
        <taxon>Dikarya</taxon>
        <taxon>Basidiomycota</taxon>
        <taxon>Agaricomycotina</taxon>
        <taxon>Tremellomycetes</taxon>
        <taxon>Tremellales</taxon>
        <taxon>Bulleribasidiaceae</taxon>
        <taxon>Dioszegia</taxon>
    </lineage>
</organism>
<feature type="compositionally biased region" description="Polar residues" evidence="1">
    <location>
        <begin position="92"/>
        <end position="105"/>
    </location>
</feature>
<feature type="region of interest" description="Disordered" evidence="1">
    <location>
        <begin position="86"/>
        <end position="120"/>
    </location>
</feature>
<reference evidence="2" key="1">
    <citation type="journal article" date="2022" name="G3 (Bethesda)">
        <title>High quality genome of the basidiomycete yeast Dioszegia hungarica PDD-24b-2 isolated from cloud water.</title>
        <authorList>
            <person name="Jarrige D."/>
            <person name="Haridas S."/>
            <person name="Bleykasten-Grosshans C."/>
            <person name="Joly M."/>
            <person name="Nadalig T."/>
            <person name="Sancelme M."/>
            <person name="Vuilleumier S."/>
            <person name="Grigoriev I.V."/>
            <person name="Amato P."/>
            <person name="Bringel F."/>
        </authorList>
    </citation>
    <scope>NUCLEOTIDE SEQUENCE</scope>
    <source>
        <strain evidence="2">PDD-24b-2</strain>
    </source>
</reference>
<proteinExistence type="predicted"/>
<dbReference type="Proteomes" id="UP001164286">
    <property type="component" value="Unassembled WGS sequence"/>
</dbReference>